<dbReference type="InterPro" id="IPR051132">
    <property type="entry name" value="3-5_Exonuclease_domain"/>
</dbReference>
<proteinExistence type="predicted"/>
<keyword evidence="12" id="KW-0347">Helicase</keyword>
<dbReference type="GO" id="GO:0003676">
    <property type="term" value="F:nucleic acid binding"/>
    <property type="evidence" value="ECO:0007669"/>
    <property type="project" value="InterPro"/>
</dbReference>
<dbReference type="GO" id="GO:0008408">
    <property type="term" value="F:3'-5' exonuclease activity"/>
    <property type="evidence" value="ECO:0007669"/>
    <property type="project" value="InterPro"/>
</dbReference>
<dbReference type="OrthoDB" id="10261556at2759"/>
<evidence type="ECO:0000256" key="7">
    <source>
        <dbReference type="ARBA" id="ARBA00023242"/>
    </source>
</evidence>
<accession>A0A0M0K661</accession>
<dbReference type="AlphaFoldDB" id="A0A0M0K661"/>
<feature type="domain" description="3'-5' exonuclease" evidence="11">
    <location>
        <begin position="107"/>
        <end position="289"/>
    </location>
</feature>
<evidence type="ECO:0000256" key="3">
    <source>
        <dbReference type="ARBA" id="ARBA00022723"/>
    </source>
</evidence>
<dbReference type="GO" id="GO:0046872">
    <property type="term" value="F:metal ion binding"/>
    <property type="evidence" value="ECO:0007669"/>
    <property type="project" value="UniProtKB-KW"/>
</dbReference>
<dbReference type="GO" id="GO:0006139">
    <property type="term" value="P:nucleobase-containing compound metabolic process"/>
    <property type="evidence" value="ECO:0007669"/>
    <property type="project" value="InterPro"/>
</dbReference>
<evidence type="ECO:0000313" key="13">
    <source>
        <dbReference type="Proteomes" id="UP000037460"/>
    </source>
</evidence>
<evidence type="ECO:0000256" key="10">
    <source>
        <dbReference type="SAM" id="MobiDB-lite"/>
    </source>
</evidence>
<protein>
    <recommendedName>
        <fullName evidence="8">3'-5' exonuclease</fullName>
    </recommendedName>
    <alternativeName>
        <fullName evidence="9">Werner Syndrome-like exonuclease</fullName>
    </alternativeName>
</protein>
<gene>
    <name evidence="12" type="ORF">Ctob_014649</name>
</gene>
<organism evidence="12 13">
    <name type="scientific">Chrysochromulina tobinii</name>
    <dbReference type="NCBI Taxonomy" id="1460289"/>
    <lineage>
        <taxon>Eukaryota</taxon>
        <taxon>Haptista</taxon>
        <taxon>Haptophyta</taxon>
        <taxon>Prymnesiophyceae</taxon>
        <taxon>Prymnesiales</taxon>
        <taxon>Chrysochromulinaceae</taxon>
        <taxon>Chrysochromulina</taxon>
    </lineage>
</organism>
<reference evidence="13" key="1">
    <citation type="journal article" date="2015" name="PLoS Genet.">
        <title>Genome Sequence and Transcriptome Analyses of Chrysochromulina tobin: Metabolic Tools for Enhanced Algal Fitness in the Prominent Order Prymnesiales (Haptophyceae).</title>
        <authorList>
            <person name="Hovde B.T."/>
            <person name="Deodato C.R."/>
            <person name="Hunsperger H.M."/>
            <person name="Ryken S.A."/>
            <person name="Yost W."/>
            <person name="Jha R.K."/>
            <person name="Patterson J."/>
            <person name="Monnat R.J. Jr."/>
            <person name="Barlow S.B."/>
            <person name="Starkenburg S.R."/>
            <person name="Cattolico R.A."/>
        </authorList>
    </citation>
    <scope>NUCLEOTIDE SEQUENCE</scope>
    <source>
        <strain evidence="13">CCMP291</strain>
    </source>
</reference>
<comment type="caution">
    <text evidence="12">The sequence shown here is derived from an EMBL/GenBank/DDBJ whole genome shotgun (WGS) entry which is preliminary data.</text>
</comment>
<evidence type="ECO:0000256" key="1">
    <source>
        <dbReference type="ARBA" id="ARBA00004123"/>
    </source>
</evidence>
<dbReference type="SUPFAM" id="SSF53098">
    <property type="entry name" value="Ribonuclease H-like"/>
    <property type="match status" value="1"/>
</dbReference>
<evidence type="ECO:0000313" key="12">
    <source>
        <dbReference type="EMBL" id="KOO33873.1"/>
    </source>
</evidence>
<keyword evidence="6" id="KW-0460">Magnesium</keyword>
<dbReference type="GO" id="GO:0004386">
    <property type="term" value="F:helicase activity"/>
    <property type="evidence" value="ECO:0007669"/>
    <property type="project" value="UniProtKB-KW"/>
</dbReference>
<evidence type="ECO:0000256" key="4">
    <source>
        <dbReference type="ARBA" id="ARBA00022801"/>
    </source>
</evidence>
<evidence type="ECO:0000256" key="2">
    <source>
        <dbReference type="ARBA" id="ARBA00022722"/>
    </source>
</evidence>
<dbReference type="Proteomes" id="UP000037460">
    <property type="component" value="Unassembled WGS sequence"/>
</dbReference>
<name>A0A0M0K661_9EUKA</name>
<keyword evidence="12" id="KW-0067">ATP-binding</keyword>
<keyword evidence="3" id="KW-0479">Metal-binding</keyword>
<dbReference type="InterPro" id="IPR036397">
    <property type="entry name" value="RNaseH_sf"/>
</dbReference>
<keyword evidence="12" id="KW-0547">Nucleotide-binding</keyword>
<dbReference type="PANTHER" id="PTHR13620:SF109">
    <property type="entry name" value="3'-5' EXONUCLEASE"/>
    <property type="match status" value="1"/>
</dbReference>
<dbReference type="CDD" id="cd06141">
    <property type="entry name" value="WRN_exo"/>
    <property type="match status" value="1"/>
</dbReference>
<dbReference type="InterPro" id="IPR002562">
    <property type="entry name" value="3'-5'_exonuclease_dom"/>
</dbReference>
<keyword evidence="2" id="KW-0540">Nuclease</keyword>
<dbReference type="EMBL" id="JWZX01001397">
    <property type="protein sequence ID" value="KOO33873.1"/>
    <property type="molecule type" value="Genomic_DNA"/>
</dbReference>
<comment type="subcellular location">
    <subcellularLocation>
        <location evidence="1">Nucleus</location>
    </subcellularLocation>
</comment>
<dbReference type="InterPro" id="IPR012337">
    <property type="entry name" value="RNaseH-like_sf"/>
</dbReference>
<sequence>MSQSSTAGIDMLLEIIDAEDTEPPPAAAEPPPAAAEPPPAAAEPPLAAAEPPPAAAEPPPAAARARKLPAFGRAAGGGPTPAARKLPRFDEAARSGALPPLALPVPIVYTRSEGEADELCEALVAAADAGTLSLVGFDIEWTVTYESGKTQRPAALVQLATGTSVYLFHVAAMSRFPERLATVIEDRRVLKAGSKVLNDMHKLRRDFGLQAAGLLEHQRLAAAVLTYGERPWSLSELVEACLRRHLPKEERVRTSAWESTCLDDEQTRYAALDAWASRAVALELLSRQPGVPMRLVDSIEVDPMWSRRTGGRQWLHRRGE</sequence>
<evidence type="ECO:0000256" key="8">
    <source>
        <dbReference type="ARBA" id="ARBA00040531"/>
    </source>
</evidence>
<evidence type="ECO:0000256" key="6">
    <source>
        <dbReference type="ARBA" id="ARBA00022842"/>
    </source>
</evidence>
<evidence type="ECO:0000259" key="11">
    <source>
        <dbReference type="SMART" id="SM00474"/>
    </source>
</evidence>
<dbReference type="Pfam" id="PF01612">
    <property type="entry name" value="DNA_pol_A_exo1"/>
    <property type="match status" value="1"/>
</dbReference>
<evidence type="ECO:0000256" key="9">
    <source>
        <dbReference type="ARBA" id="ARBA00042761"/>
    </source>
</evidence>
<keyword evidence="4" id="KW-0378">Hydrolase</keyword>
<keyword evidence="7" id="KW-0539">Nucleus</keyword>
<feature type="region of interest" description="Disordered" evidence="10">
    <location>
        <begin position="1"/>
        <end position="63"/>
    </location>
</feature>
<keyword evidence="13" id="KW-1185">Reference proteome</keyword>
<dbReference type="PANTHER" id="PTHR13620">
    <property type="entry name" value="3-5 EXONUCLEASE"/>
    <property type="match status" value="1"/>
</dbReference>
<evidence type="ECO:0000256" key="5">
    <source>
        <dbReference type="ARBA" id="ARBA00022839"/>
    </source>
</evidence>
<dbReference type="SMART" id="SM00474">
    <property type="entry name" value="35EXOc"/>
    <property type="match status" value="1"/>
</dbReference>
<dbReference type="Gene3D" id="3.30.420.10">
    <property type="entry name" value="Ribonuclease H-like superfamily/Ribonuclease H"/>
    <property type="match status" value="1"/>
</dbReference>
<feature type="compositionally biased region" description="Pro residues" evidence="10">
    <location>
        <begin position="50"/>
        <end position="61"/>
    </location>
</feature>
<keyword evidence="5" id="KW-0269">Exonuclease</keyword>
<feature type="compositionally biased region" description="Pro residues" evidence="10">
    <location>
        <begin position="23"/>
        <end position="42"/>
    </location>
</feature>
<dbReference type="GO" id="GO:0005634">
    <property type="term" value="C:nucleus"/>
    <property type="evidence" value="ECO:0007669"/>
    <property type="project" value="UniProtKB-SubCell"/>
</dbReference>